<dbReference type="AlphaFoldDB" id="A0A0E0DAJ9"/>
<accession>A0A0E0DAJ9</accession>
<dbReference type="Proteomes" id="UP000008021">
    <property type="component" value="Chromosome 4"/>
</dbReference>
<dbReference type="Gramene" id="OMERI04G01920.9">
    <property type="protein sequence ID" value="OMERI04G01920.9"/>
    <property type="gene ID" value="OMERI04G01920"/>
</dbReference>
<sequence length="106" mass="11247">MNLFPPSQKAAQVQHSRRSPGREAKRGPSSLTASCSPCERSGCAYLVPPPLLSRCLPPSPLLAAGSAPLSPRLASALHPPASSAGRRCSWSQSKLFYFTLDLLLSC</sequence>
<evidence type="ECO:0000313" key="2">
    <source>
        <dbReference type="EnsemblPlants" id="OMERI04G01920.9"/>
    </source>
</evidence>
<feature type="region of interest" description="Disordered" evidence="1">
    <location>
        <begin position="1"/>
        <end position="36"/>
    </location>
</feature>
<protein>
    <submittedName>
        <fullName evidence="2">Uncharacterized protein</fullName>
    </submittedName>
</protein>
<dbReference type="EnsemblPlants" id="OMERI04G01920.9">
    <property type="protein sequence ID" value="OMERI04G01920.9"/>
    <property type="gene ID" value="OMERI04G01920"/>
</dbReference>
<keyword evidence="3" id="KW-1185">Reference proteome</keyword>
<reference evidence="2" key="2">
    <citation type="submission" date="2018-05" db="EMBL/GenBank/DDBJ databases">
        <title>OmerRS3 (Oryza meridionalis Reference Sequence Version 3).</title>
        <authorList>
            <person name="Zhang J."/>
            <person name="Kudrna D."/>
            <person name="Lee S."/>
            <person name="Talag J."/>
            <person name="Welchert J."/>
            <person name="Wing R.A."/>
        </authorList>
    </citation>
    <scope>NUCLEOTIDE SEQUENCE [LARGE SCALE GENOMIC DNA]</scope>
    <source>
        <strain evidence="2">cv. OR44</strain>
    </source>
</reference>
<evidence type="ECO:0000313" key="3">
    <source>
        <dbReference type="Proteomes" id="UP000008021"/>
    </source>
</evidence>
<name>A0A0E0DAJ9_9ORYZ</name>
<organism evidence="2">
    <name type="scientific">Oryza meridionalis</name>
    <dbReference type="NCBI Taxonomy" id="40149"/>
    <lineage>
        <taxon>Eukaryota</taxon>
        <taxon>Viridiplantae</taxon>
        <taxon>Streptophyta</taxon>
        <taxon>Embryophyta</taxon>
        <taxon>Tracheophyta</taxon>
        <taxon>Spermatophyta</taxon>
        <taxon>Magnoliopsida</taxon>
        <taxon>Liliopsida</taxon>
        <taxon>Poales</taxon>
        <taxon>Poaceae</taxon>
        <taxon>BOP clade</taxon>
        <taxon>Oryzoideae</taxon>
        <taxon>Oryzeae</taxon>
        <taxon>Oryzinae</taxon>
        <taxon>Oryza</taxon>
    </lineage>
</organism>
<dbReference type="HOGENOM" id="CLU_2227465_0_0_1"/>
<evidence type="ECO:0000256" key="1">
    <source>
        <dbReference type="SAM" id="MobiDB-lite"/>
    </source>
</evidence>
<proteinExistence type="predicted"/>
<reference evidence="2" key="1">
    <citation type="submission" date="2015-04" db="UniProtKB">
        <authorList>
            <consortium name="EnsemblPlants"/>
        </authorList>
    </citation>
    <scope>IDENTIFICATION</scope>
</reference>